<comment type="caution">
    <text evidence="1">The sequence shown here is derived from an EMBL/GenBank/DDBJ whole genome shotgun (WGS) entry which is preliminary data.</text>
</comment>
<proteinExistence type="predicted"/>
<sequence length="74" mass="9192">MLDSFRYKTEEETKKMIKEFWEDLEYLVKIRILLKVYPDYSITKLESRGIAKMWKAVSLEKQKEIYQDQYKYQI</sequence>
<reference evidence="1" key="1">
    <citation type="journal article" date="2014" name="Front. Microbiol.">
        <title>High frequency of phylogenetically diverse reductive dehalogenase-homologous genes in deep subseafloor sedimentary metagenomes.</title>
        <authorList>
            <person name="Kawai M."/>
            <person name="Futagami T."/>
            <person name="Toyoda A."/>
            <person name="Takaki Y."/>
            <person name="Nishi S."/>
            <person name="Hori S."/>
            <person name="Arai W."/>
            <person name="Tsubouchi T."/>
            <person name="Morono Y."/>
            <person name="Uchiyama I."/>
            <person name="Ito T."/>
            <person name="Fujiyama A."/>
            <person name="Inagaki F."/>
            <person name="Takami H."/>
        </authorList>
    </citation>
    <scope>NUCLEOTIDE SEQUENCE</scope>
    <source>
        <strain evidence="1">Expedition CK06-06</strain>
    </source>
</reference>
<protein>
    <submittedName>
        <fullName evidence="1">Uncharacterized protein</fullName>
    </submittedName>
</protein>
<organism evidence="1">
    <name type="scientific">marine sediment metagenome</name>
    <dbReference type="NCBI Taxonomy" id="412755"/>
    <lineage>
        <taxon>unclassified sequences</taxon>
        <taxon>metagenomes</taxon>
        <taxon>ecological metagenomes</taxon>
    </lineage>
</organism>
<dbReference type="EMBL" id="BARW01025974">
    <property type="protein sequence ID" value="GAJ14335.1"/>
    <property type="molecule type" value="Genomic_DNA"/>
</dbReference>
<accession>X1VV68</accession>
<evidence type="ECO:0000313" key="1">
    <source>
        <dbReference type="EMBL" id="GAJ14335.1"/>
    </source>
</evidence>
<name>X1VV68_9ZZZZ</name>
<dbReference type="AlphaFoldDB" id="X1VV68"/>
<gene>
    <name evidence="1" type="ORF">S12H4_42445</name>
</gene>